<feature type="compositionally biased region" description="Polar residues" evidence="1">
    <location>
        <begin position="31"/>
        <end position="46"/>
    </location>
</feature>
<reference evidence="2 3" key="1">
    <citation type="journal article" date="2019" name="Commun. Biol.">
        <title>The bagworm genome reveals a unique fibroin gene that provides high tensile strength.</title>
        <authorList>
            <person name="Kono N."/>
            <person name="Nakamura H."/>
            <person name="Ohtoshi R."/>
            <person name="Tomita M."/>
            <person name="Numata K."/>
            <person name="Arakawa K."/>
        </authorList>
    </citation>
    <scope>NUCLEOTIDE SEQUENCE [LARGE SCALE GENOMIC DNA]</scope>
</reference>
<accession>A0A4C1Y8X0</accession>
<dbReference type="OrthoDB" id="2430314at2759"/>
<dbReference type="EMBL" id="BGZK01001088">
    <property type="protein sequence ID" value="GBP70875.1"/>
    <property type="molecule type" value="Genomic_DNA"/>
</dbReference>
<dbReference type="AlphaFoldDB" id="A0A4C1Y8X0"/>
<comment type="caution">
    <text evidence="2">The sequence shown here is derived from an EMBL/GenBank/DDBJ whole genome shotgun (WGS) entry which is preliminary data.</text>
</comment>
<evidence type="ECO:0000313" key="2">
    <source>
        <dbReference type="EMBL" id="GBP70875.1"/>
    </source>
</evidence>
<organism evidence="2 3">
    <name type="scientific">Eumeta variegata</name>
    <name type="common">Bagworm moth</name>
    <name type="synonym">Eumeta japonica</name>
    <dbReference type="NCBI Taxonomy" id="151549"/>
    <lineage>
        <taxon>Eukaryota</taxon>
        <taxon>Metazoa</taxon>
        <taxon>Ecdysozoa</taxon>
        <taxon>Arthropoda</taxon>
        <taxon>Hexapoda</taxon>
        <taxon>Insecta</taxon>
        <taxon>Pterygota</taxon>
        <taxon>Neoptera</taxon>
        <taxon>Endopterygota</taxon>
        <taxon>Lepidoptera</taxon>
        <taxon>Glossata</taxon>
        <taxon>Ditrysia</taxon>
        <taxon>Tineoidea</taxon>
        <taxon>Psychidae</taxon>
        <taxon>Oiketicinae</taxon>
        <taxon>Eumeta</taxon>
    </lineage>
</organism>
<name>A0A4C1Y8X0_EUMVA</name>
<keyword evidence="3" id="KW-1185">Reference proteome</keyword>
<dbReference type="Proteomes" id="UP000299102">
    <property type="component" value="Unassembled WGS sequence"/>
</dbReference>
<feature type="region of interest" description="Disordered" evidence="1">
    <location>
        <begin position="23"/>
        <end position="64"/>
    </location>
</feature>
<sequence>MKTAIRACSVRLQRCDLDRSKDAGALRAEGATSTSPRVPASSTTPQAKDYYQMDNEEPSRKRKTYKNRYDPFTLKEEEFKNKYRFTKAYARYVVELVREDIQQNSKGGGFSTELQVCTALRTWAPGSPR</sequence>
<gene>
    <name evidence="2" type="ORF">EVAR_53539_1</name>
</gene>
<evidence type="ECO:0000313" key="3">
    <source>
        <dbReference type="Proteomes" id="UP000299102"/>
    </source>
</evidence>
<protein>
    <submittedName>
        <fullName evidence="2">Uncharacterized protein</fullName>
    </submittedName>
</protein>
<proteinExistence type="predicted"/>
<evidence type="ECO:0000256" key="1">
    <source>
        <dbReference type="SAM" id="MobiDB-lite"/>
    </source>
</evidence>